<keyword evidence="9" id="KW-1185">Reference proteome</keyword>
<evidence type="ECO:0000256" key="1">
    <source>
        <dbReference type="ARBA" id="ARBA00004496"/>
    </source>
</evidence>
<evidence type="ECO:0000313" key="9">
    <source>
        <dbReference type="Proteomes" id="UP000240830"/>
    </source>
</evidence>
<evidence type="ECO:0000313" key="8">
    <source>
        <dbReference type="EMBL" id="PJF17062.1"/>
    </source>
</evidence>
<feature type="compositionally biased region" description="Acidic residues" evidence="7">
    <location>
        <begin position="469"/>
        <end position="486"/>
    </location>
</feature>
<reference evidence="8 9" key="1">
    <citation type="submission" date="2016-10" db="EMBL/GenBank/DDBJ databases">
        <title>The genome of Paramicrosporidium saccamoebae is the missing link in understanding Cryptomycota and Microsporidia evolution.</title>
        <authorList>
            <person name="Quandt C.A."/>
            <person name="Beaudet D."/>
            <person name="Corsaro D."/>
            <person name="Michel R."/>
            <person name="Corradi N."/>
            <person name="James T."/>
        </authorList>
    </citation>
    <scope>NUCLEOTIDE SEQUENCE [LARGE SCALE GENOMIC DNA]</scope>
    <source>
        <strain evidence="8 9">KSL3</strain>
    </source>
</reference>
<dbReference type="STRING" id="1246581.A0A2H9TH03"/>
<feature type="region of interest" description="Disordered" evidence="7">
    <location>
        <begin position="589"/>
        <end position="628"/>
    </location>
</feature>
<name>A0A2H9TH03_9FUNG</name>
<dbReference type="GO" id="GO:0005737">
    <property type="term" value="C:cytoplasm"/>
    <property type="evidence" value="ECO:0007669"/>
    <property type="project" value="UniProtKB-SubCell"/>
</dbReference>
<feature type="region of interest" description="Disordered" evidence="7">
    <location>
        <begin position="105"/>
        <end position="138"/>
    </location>
</feature>
<dbReference type="AlphaFoldDB" id="A0A2H9TH03"/>
<keyword evidence="6" id="KW-0175">Coiled coil</keyword>
<comment type="caution">
    <text evidence="8">The sequence shown here is derived from an EMBL/GenBank/DDBJ whole genome shotgun (WGS) entry which is preliminary data.</text>
</comment>
<evidence type="ECO:0000256" key="5">
    <source>
        <dbReference type="ARBA" id="ARBA00022490"/>
    </source>
</evidence>
<dbReference type="OrthoDB" id="21629at2759"/>
<comment type="subcellular location">
    <subcellularLocation>
        <location evidence="1">Cytoplasm</location>
    </subcellularLocation>
</comment>
<organism evidence="8 9">
    <name type="scientific">Paramicrosporidium saccamoebae</name>
    <dbReference type="NCBI Taxonomy" id="1246581"/>
    <lineage>
        <taxon>Eukaryota</taxon>
        <taxon>Fungi</taxon>
        <taxon>Fungi incertae sedis</taxon>
        <taxon>Cryptomycota</taxon>
        <taxon>Cryptomycota incertae sedis</taxon>
        <taxon>Paramicrosporidium</taxon>
    </lineage>
</organism>
<accession>A0A2H9TH03</accession>
<evidence type="ECO:0000256" key="7">
    <source>
        <dbReference type="SAM" id="MobiDB-lite"/>
    </source>
</evidence>
<feature type="region of interest" description="Disordered" evidence="7">
    <location>
        <begin position="458"/>
        <end position="486"/>
    </location>
</feature>
<sequence>MKGQGYQHGMSGQEKRTLNDMLEGLCSKELMGSFVKVLAESVGTSAASAQRFFLKNGHLPAPTLNEVTKLMLHNPDLAKLLDGQMPTKGILTTVTTPNGVGVLGALPVETTTPKTKKKKKKNKKKKTGEPEGAPASGVLRPRNFLEAALYFSTIKMSTVEMAMELEPERFFAPPLLFHGPEGTEAWITALRRDAMSNILDFEQHKAVQRRTTGLFSVALLQTAQHLKPTNSGERPLSVSVRSNYMKRTIGLYAISLVDHLPTSLTHRFLDGNATSNLPRNFLRNNPVLANRKLELNDLKVPSPQQLSDYWAGLKSVEKVDILRAEQTALQKGWINPKKTWCLCKYCRTRALRLGDVYELLYRAYYDDLERVVNEITAVAAPIVDGPLKSKAKKHLFKSLSLLADDVMDEKGSYLTMVLKRLGKAFEDDGEWENECTPGAKMHNEEVCDNCAKYQTKPTNTPLIDSLPDGMDDDSDEEPKEELSDSWDEEDLESFYEDFNMMEDEEVIQAECELPIDPAHLPTSFPALYDPRMYSMPRPAIPAYALHTDDARLADGASLYENVASLLFQFHLVPRYLEAEALARQQRLLEEEEERERVERERAEQKLKVKQRKKEKQKAAKKKSLQEKLDAETDMDTGIDAVTGVDTDAGADLGTDVAAKAAEIINATTLAEESVHEGSEMSEEELPPGLEELPPGLKALDGALSGSTEADSKITVITDLNTTRSEPPGLGVELTGEAPSDIPPTWFDKILNGPTLHPVALWSPLATSQQKEDLPPGFATPVWSPFMH</sequence>
<protein>
    <recommendedName>
        <fullName evidence="4">Stress response protein NST1</fullName>
    </recommendedName>
    <alternativeName>
        <fullName evidence="3">Stress response protein nst1</fullName>
    </alternativeName>
</protein>
<feature type="compositionally biased region" description="Basic residues" evidence="7">
    <location>
        <begin position="607"/>
        <end position="622"/>
    </location>
</feature>
<keyword evidence="5" id="KW-0963">Cytoplasm</keyword>
<evidence type="ECO:0000256" key="6">
    <source>
        <dbReference type="ARBA" id="ARBA00023054"/>
    </source>
</evidence>
<dbReference type="EMBL" id="MTSL01000191">
    <property type="protein sequence ID" value="PJF17062.1"/>
    <property type="molecule type" value="Genomic_DNA"/>
</dbReference>
<dbReference type="InterPro" id="IPR025279">
    <property type="entry name" value="NST1"/>
</dbReference>
<evidence type="ECO:0000256" key="4">
    <source>
        <dbReference type="ARBA" id="ARBA00020733"/>
    </source>
</evidence>
<dbReference type="Proteomes" id="UP000240830">
    <property type="component" value="Unassembled WGS sequence"/>
</dbReference>
<feature type="compositionally biased region" description="Basic and acidic residues" evidence="7">
    <location>
        <begin position="594"/>
        <end position="606"/>
    </location>
</feature>
<proteinExistence type="inferred from homology"/>
<evidence type="ECO:0000256" key="2">
    <source>
        <dbReference type="ARBA" id="ARBA00007112"/>
    </source>
</evidence>
<evidence type="ECO:0000256" key="3">
    <source>
        <dbReference type="ARBA" id="ARBA00015112"/>
    </source>
</evidence>
<feature type="compositionally biased region" description="Basic residues" evidence="7">
    <location>
        <begin position="114"/>
        <end position="126"/>
    </location>
</feature>
<comment type="similarity">
    <text evidence="2">Belongs to the NST1 family.</text>
</comment>
<gene>
    <name evidence="8" type="ORF">PSACC_03131</name>
</gene>
<dbReference type="Pfam" id="PF13945">
    <property type="entry name" value="NST1"/>
    <property type="match status" value="1"/>
</dbReference>